<dbReference type="STRING" id="1125699.HMPREF9194_00100"/>
<dbReference type="Pfam" id="PF01136">
    <property type="entry name" value="Peptidase_U32"/>
    <property type="match status" value="1"/>
</dbReference>
<dbReference type="RefSeq" id="WP_016524408.1">
    <property type="nucleotide sequence ID" value="NZ_KE332518.1"/>
</dbReference>
<evidence type="ECO:0008006" key="6">
    <source>
        <dbReference type="Google" id="ProtNLM"/>
    </source>
</evidence>
<dbReference type="PANTHER" id="PTHR30217">
    <property type="entry name" value="PEPTIDASE U32 FAMILY"/>
    <property type="match status" value="1"/>
</dbReference>
<dbReference type="GO" id="GO:0008233">
    <property type="term" value="F:peptidase activity"/>
    <property type="evidence" value="ECO:0007669"/>
    <property type="project" value="UniProtKB-KW"/>
</dbReference>
<dbReference type="PROSITE" id="PS01276">
    <property type="entry name" value="PEPTIDASE_U32"/>
    <property type="match status" value="1"/>
</dbReference>
<dbReference type="InterPro" id="IPR001539">
    <property type="entry name" value="Peptidase_U32"/>
</dbReference>
<dbReference type="eggNOG" id="COG0826">
    <property type="taxonomic scope" value="Bacteria"/>
</dbReference>
<dbReference type="PANTHER" id="PTHR30217:SF6">
    <property type="entry name" value="TRNA HYDROXYLATION PROTEIN P"/>
    <property type="match status" value="1"/>
</dbReference>
<evidence type="ECO:0000313" key="5">
    <source>
        <dbReference type="Proteomes" id="UP000014541"/>
    </source>
</evidence>
<name>S3K554_TREMA</name>
<reference evidence="4 5" key="1">
    <citation type="submission" date="2013-04" db="EMBL/GenBank/DDBJ databases">
        <title>The Genome Sequence of Treponema maltophilum ATCC 51939.</title>
        <authorList>
            <consortium name="The Broad Institute Genomics Platform"/>
            <person name="Earl A."/>
            <person name="Ward D."/>
            <person name="Feldgarden M."/>
            <person name="Gevers D."/>
            <person name="Leonetti C."/>
            <person name="Blanton J.M."/>
            <person name="Dewhirst F.E."/>
            <person name="Izard J."/>
            <person name="Walker B."/>
            <person name="Young S."/>
            <person name="Zeng Q."/>
            <person name="Gargeya S."/>
            <person name="Fitzgerald M."/>
            <person name="Haas B."/>
            <person name="Abouelleil A."/>
            <person name="Allen A.W."/>
            <person name="Alvarado L."/>
            <person name="Arachchi H.M."/>
            <person name="Berlin A.M."/>
            <person name="Chapman S.B."/>
            <person name="Gainer-Dewar J."/>
            <person name="Goldberg J."/>
            <person name="Griggs A."/>
            <person name="Gujja S."/>
            <person name="Hansen M."/>
            <person name="Howarth C."/>
            <person name="Imamovic A."/>
            <person name="Ireland A."/>
            <person name="Larimer J."/>
            <person name="McCowan C."/>
            <person name="Murphy C."/>
            <person name="Pearson M."/>
            <person name="Poon T.W."/>
            <person name="Priest M."/>
            <person name="Roberts A."/>
            <person name="Saif S."/>
            <person name="Shea T."/>
            <person name="Sisk P."/>
            <person name="Sykes S."/>
            <person name="Wortman J."/>
            <person name="Nusbaum C."/>
            <person name="Birren B."/>
        </authorList>
    </citation>
    <scope>NUCLEOTIDE SEQUENCE [LARGE SCALE GENOMIC DNA]</scope>
    <source>
        <strain evidence="4 5">ATCC 51939</strain>
    </source>
</reference>
<comment type="similarity">
    <text evidence="3">Belongs to the peptidase U32 family.</text>
</comment>
<evidence type="ECO:0000256" key="2">
    <source>
        <dbReference type="ARBA" id="ARBA00022801"/>
    </source>
</evidence>
<dbReference type="PATRIC" id="fig|1125699.3.peg.98"/>
<dbReference type="Proteomes" id="UP000014541">
    <property type="component" value="Unassembled WGS sequence"/>
</dbReference>
<evidence type="ECO:0000256" key="1">
    <source>
        <dbReference type="ARBA" id="ARBA00022670"/>
    </source>
</evidence>
<accession>S3K554</accession>
<proteinExistence type="inferred from homology"/>
<protein>
    <recommendedName>
        <fullName evidence="6">Peptidase family U32 C-terminal domain-containing protein</fullName>
    </recommendedName>
</protein>
<gene>
    <name evidence="4" type="ORF">HMPREF9194_00100</name>
</gene>
<sequence>MELVSPAGNLEKLRYAYAYGADAAYIGLKRFSLRVKADNFYENEYETVRTLKARYPHKKLFCALNISFHNDDIDRFLQDIDYFKAYPFDAFIIQDMGMVRILQKYFPNAALHLSTQANCINREAVKMYRDSGFRRVVLGREASLAEIAEIKDAVPDMELEVFVHGAMCIAYSGRCLMSAYMNGRSANAGFCSHSCRWEYRLLQAGGAQETAQSGLFALEEKKRPGEYFPVFEGDDFTAVLSSKDLCMIDRLDDLKKAGADSLKIEGRMKSLYYTAVVTRAYRKAVDLAEGRITREEAQPFIDDLYKTSHRAFGTGFFYGKDDANETVSGESAGEYDMAGIIEDIVPDEQAERIFTAALNTGAAFERSLENLHPKAREARQNDFALHPEKVPQVLIERAHCKLYAFRPLNQIDSQTELEAVSPDCAHLHIAPADYCFVDPETGKRLRSVSHNTSCLLYTSAALATDWILRQKCARSSENTDGLYG</sequence>
<keyword evidence="1" id="KW-0645">Protease</keyword>
<dbReference type="OrthoDB" id="9807498at2"/>
<keyword evidence="2" id="KW-0378">Hydrolase</keyword>
<dbReference type="HOGENOM" id="CLU_011540_0_0_12"/>
<dbReference type="EMBL" id="ATFF01000002">
    <property type="protein sequence ID" value="EPF32111.1"/>
    <property type="molecule type" value="Genomic_DNA"/>
</dbReference>
<evidence type="ECO:0000313" key="4">
    <source>
        <dbReference type="EMBL" id="EPF32111.1"/>
    </source>
</evidence>
<dbReference type="AlphaFoldDB" id="S3K554"/>
<dbReference type="InterPro" id="IPR051454">
    <property type="entry name" value="RNA/ubiquinone_mod_enzymes"/>
</dbReference>
<evidence type="ECO:0000256" key="3">
    <source>
        <dbReference type="ARBA" id="ARBA00038374"/>
    </source>
</evidence>
<comment type="caution">
    <text evidence="4">The sequence shown here is derived from an EMBL/GenBank/DDBJ whole genome shotgun (WGS) entry which is preliminary data.</text>
</comment>
<keyword evidence="5" id="KW-1185">Reference proteome</keyword>
<organism evidence="4 5">
    <name type="scientific">Treponema maltophilum ATCC 51939</name>
    <dbReference type="NCBI Taxonomy" id="1125699"/>
    <lineage>
        <taxon>Bacteria</taxon>
        <taxon>Pseudomonadati</taxon>
        <taxon>Spirochaetota</taxon>
        <taxon>Spirochaetia</taxon>
        <taxon>Spirochaetales</taxon>
        <taxon>Treponemataceae</taxon>
        <taxon>Treponema</taxon>
    </lineage>
</organism>
<dbReference type="GO" id="GO:0006508">
    <property type="term" value="P:proteolysis"/>
    <property type="evidence" value="ECO:0007669"/>
    <property type="project" value="UniProtKB-KW"/>
</dbReference>